<reference evidence="3" key="1">
    <citation type="submission" date="2017-01" db="EMBL/GenBank/DDBJ databases">
        <authorList>
            <person name="Varghese N."/>
            <person name="Submissions S."/>
        </authorList>
    </citation>
    <scope>NUCLEOTIDE SEQUENCE [LARGE SCALE GENOMIC DNA]</scope>
    <source>
        <strain evidence="3">ATCC 12950</strain>
    </source>
</reference>
<protein>
    <recommendedName>
        <fullName evidence="1">DUF4037 domain-containing protein</fullName>
    </recommendedName>
</protein>
<dbReference type="Pfam" id="PF13228">
    <property type="entry name" value="DUF4037"/>
    <property type="match status" value="1"/>
</dbReference>
<accession>A0A1N7F3E8</accession>
<proteinExistence type="predicted"/>
<feature type="domain" description="DUF4037" evidence="1">
    <location>
        <begin position="144"/>
        <end position="242"/>
    </location>
</feature>
<evidence type="ECO:0000313" key="3">
    <source>
        <dbReference type="Proteomes" id="UP000186096"/>
    </source>
</evidence>
<dbReference type="OrthoDB" id="3030at2"/>
<organism evidence="2 3">
    <name type="scientific">Microbispora rosea</name>
    <dbReference type="NCBI Taxonomy" id="58117"/>
    <lineage>
        <taxon>Bacteria</taxon>
        <taxon>Bacillati</taxon>
        <taxon>Actinomycetota</taxon>
        <taxon>Actinomycetes</taxon>
        <taxon>Streptosporangiales</taxon>
        <taxon>Streptosporangiaceae</taxon>
        <taxon>Microbispora</taxon>
    </lineage>
</organism>
<name>A0A1N7F3E8_9ACTN</name>
<sequence length="369" mass="40263">MEDGHVRGLELSRRFYLEAVAPLLARRFGGLTHTAALLGAGSEVLGYDTERSTDHDWGPRLQLFLSPENAGEHGEAVDAVLAGSLPPRFLGYPTNFGATGAGGTRHMETTDGPLRHGVVVADLTAWLTGHLGFDPIAGVGLSDWLATPTQTLAEITAGEVFHDGLGLLLPVRRRLAWYPGDVWRYVLACQWRRICQEEAFVGRAGEVGDELGSAVTCARLVRDLIRLALLMHRRYPPYGKWLGSAFAALPCGPALAPVLRAAVSATGWRERESHLATAYEALAALHNDLGLTAPVDPRTRPYHSRPFRVLHAERFTEALLETIADPEVRRLPLTGAVDQYVDSTDMLGDRSRVRRVAGAARPWSVFEKG</sequence>
<dbReference type="RefSeq" id="WP_076438702.1">
    <property type="nucleotide sequence ID" value="NZ_FTNI01000020.1"/>
</dbReference>
<dbReference type="EMBL" id="FTNI01000020">
    <property type="protein sequence ID" value="SIR94910.1"/>
    <property type="molecule type" value="Genomic_DNA"/>
</dbReference>
<evidence type="ECO:0000259" key="1">
    <source>
        <dbReference type="Pfam" id="PF13228"/>
    </source>
</evidence>
<evidence type="ECO:0000313" key="2">
    <source>
        <dbReference type="EMBL" id="SIR94910.1"/>
    </source>
</evidence>
<dbReference type="InterPro" id="IPR025117">
    <property type="entry name" value="DUF4037"/>
</dbReference>
<dbReference type="STRING" id="58117.SAMN05421833_120111"/>
<dbReference type="AlphaFoldDB" id="A0A1N7F3E8"/>
<dbReference type="Proteomes" id="UP000186096">
    <property type="component" value="Unassembled WGS sequence"/>
</dbReference>
<keyword evidence="3" id="KW-1185">Reference proteome</keyword>
<gene>
    <name evidence="2" type="ORF">SAMN05421833_120111</name>
</gene>